<evidence type="ECO:0000256" key="4">
    <source>
        <dbReference type="ARBA" id="ARBA00039989"/>
    </source>
</evidence>
<evidence type="ECO:0000256" key="5">
    <source>
        <dbReference type="ARBA" id="ARBA00041420"/>
    </source>
</evidence>
<dbReference type="PROSITE" id="PS50889">
    <property type="entry name" value="S4"/>
    <property type="match status" value="1"/>
</dbReference>
<dbReference type="SUPFAM" id="SSF55120">
    <property type="entry name" value="Pseudouridine synthase"/>
    <property type="match status" value="1"/>
</dbReference>
<evidence type="ECO:0000256" key="7">
    <source>
        <dbReference type="ARBA" id="ARBA00042843"/>
    </source>
</evidence>
<reference evidence="13 14" key="1">
    <citation type="submission" date="2023-08" db="EMBL/GenBank/DDBJ databases">
        <title>Rhodoferax potami sp. nov. and Rhodoferax mekongensis sp. nov., isolated from the Mekong River in Thailand.</title>
        <authorList>
            <person name="Kitikhun S."/>
            <person name="Charoenyingcharoen P."/>
            <person name="Siriarchawattana P."/>
            <person name="Likhitrattanapisal S."/>
            <person name="Nilsakha T."/>
            <person name="Chanpet A."/>
            <person name="Rattanawaree P."/>
            <person name="Ingsriswang S."/>
        </authorList>
    </citation>
    <scope>NUCLEOTIDE SEQUENCE [LARGE SCALE GENOMIC DNA]</scope>
    <source>
        <strain evidence="13 14">TBRC 17307</strain>
    </source>
</reference>
<evidence type="ECO:0000313" key="13">
    <source>
        <dbReference type="EMBL" id="WNO05878.1"/>
    </source>
</evidence>
<evidence type="ECO:0000256" key="1">
    <source>
        <dbReference type="ARBA" id="ARBA00036390"/>
    </source>
</evidence>
<dbReference type="InterPro" id="IPR020103">
    <property type="entry name" value="PsdUridine_synth_cat_dom_sf"/>
</dbReference>
<dbReference type="InterPro" id="IPR050343">
    <property type="entry name" value="RsuA_PseudoU_synthase"/>
</dbReference>
<evidence type="ECO:0000256" key="8">
    <source>
        <dbReference type="ARBA" id="ARBA00042890"/>
    </source>
</evidence>
<dbReference type="Proteomes" id="UP001302257">
    <property type="component" value="Chromosome"/>
</dbReference>
<dbReference type="EMBL" id="CP132507">
    <property type="protein sequence ID" value="WNO05878.1"/>
    <property type="molecule type" value="Genomic_DNA"/>
</dbReference>
<dbReference type="Gene3D" id="3.10.290.10">
    <property type="entry name" value="RNA-binding S4 domain"/>
    <property type="match status" value="1"/>
</dbReference>
<evidence type="ECO:0000259" key="12">
    <source>
        <dbReference type="SMART" id="SM00363"/>
    </source>
</evidence>
<dbReference type="EC" id="5.4.99.21" evidence="3"/>
<evidence type="ECO:0000256" key="10">
    <source>
        <dbReference type="PROSITE-ProRule" id="PRU00182"/>
    </source>
</evidence>
<dbReference type="CDD" id="cd00165">
    <property type="entry name" value="S4"/>
    <property type="match status" value="1"/>
</dbReference>
<comment type="catalytic activity">
    <reaction evidence="2">
        <text>uridine(2604) in 23S rRNA = pseudouridine(2604) in 23S rRNA</text>
        <dbReference type="Rhea" id="RHEA:38875"/>
        <dbReference type="Rhea" id="RHEA-COMP:10093"/>
        <dbReference type="Rhea" id="RHEA-COMP:10094"/>
        <dbReference type="ChEBI" id="CHEBI:65314"/>
        <dbReference type="ChEBI" id="CHEBI:65315"/>
        <dbReference type="EC" id="5.4.99.21"/>
    </reaction>
</comment>
<comment type="catalytic activity">
    <reaction evidence="1">
        <text>uridine(35) in tRNA(Tyr) = pseudouridine(35) in tRNA(Tyr)</text>
        <dbReference type="Rhea" id="RHEA:60556"/>
        <dbReference type="Rhea" id="RHEA-COMP:15607"/>
        <dbReference type="Rhea" id="RHEA-COMP:15608"/>
        <dbReference type="ChEBI" id="CHEBI:65314"/>
        <dbReference type="ChEBI" id="CHEBI:65315"/>
    </reaction>
</comment>
<feature type="compositionally biased region" description="Low complexity" evidence="11">
    <location>
        <begin position="27"/>
        <end position="61"/>
    </location>
</feature>
<dbReference type="InterPro" id="IPR036986">
    <property type="entry name" value="S4_RNA-bd_sf"/>
</dbReference>
<gene>
    <name evidence="13" type="ORF">RAN89_05460</name>
</gene>
<dbReference type="PANTHER" id="PTHR47683">
    <property type="entry name" value="PSEUDOURIDINE SYNTHASE FAMILY PROTEIN-RELATED"/>
    <property type="match status" value="1"/>
</dbReference>
<name>A0ABZ0B1T3_9BURK</name>
<evidence type="ECO:0000256" key="9">
    <source>
        <dbReference type="ARBA" id="ARBA00043147"/>
    </source>
</evidence>
<keyword evidence="14" id="KW-1185">Reference proteome</keyword>
<sequence>MTRTTLKLKPAAKTVRKAPTPRPPPSAARAPAATARTGASRPASPPRAGAPRPSAARPAGTHTPNARPARSGEGPVPRPRTPPKPLPDTGERLSKKVMQLKDCSRKEAEQYIEGGWVQVNGVVVEEPQHRVDRETITLDPNASLMELTPVTLLLNKPAGHTDGLEELTPLNAGSPARTGAPGRKVPPANARALLTPANHWEGDPTDTRVLKRHFHHLEADVELETGATGLVVFTQDWRTTRKLTEDMSTMEHEFLVEVKGEVQPDALKPIGYALKDERLDLPQVKVSVNSTTPESSRLRFAIKGSHPGLIAFLCEKAGLQILGMKRIRLGRVALSDLPVGQWRYLAGWEKF</sequence>
<evidence type="ECO:0000256" key="6">
    <source>
        <dbReference type="ARBA" id="ARBA00041697"/>
    </source>
</evidence>
<dbReference type="SUPFAM" id="SSF55174">
    <property type="entry name" value="Alpha-L RNA-binding motif"/>
    <property type="match status" value="1"/>
</dbReference>
<feature type="region of interest" description="Disordered" evidence="11">
    <location>
        <begin position="1"/>
        <end position="94"/>
    </location>
</feature>
<evidence type="ECO:0000256" key="3">
    <source>
        <dbReference type="ARBA" id="ARBA00038922"/>
    </source>
</evidence>
<feature type="compositionally biased region" description="Pro residues" evidence="11">
    <location>
        <begin position="76"/>
        <end position="86"/>
    </location>
</feature>
<dbReference type="Gene3D" id="3.30.2350.10">
    <property type="entry name" value="Pseudouridine synthase"/>
    <property type="match status" value="1"/>
</dbReference>
<dbReference type="InterPro" id="IPR002942">
    <property type="entry name" value="S4_RNA-bd"/>
</dbReference>
<accession>A0ABZ0B1T3</accession>
<feature type="domain" description="RNA-binding S4" evidence="12">
    <location>
        <begin position="91"/>
        <end position="153"/>
    </location>
</feature>
<evidence type="ECO:0000256" key="2">
    <source>
        <dbReference type="ARBA" id="ARBA00036535"/>
    </source>
</evidence>
<protein>
    <recommendedName>
        <fullName evidence="4">Dual-specificity RNA pseudouridine synthase RluF</fullName>
        <ecNumber evidence="3">5.4.99.21</ecNumber>
    </recommendedName>
    <alternativeName>
        <fullName evidence="6">23S rRNA pseudouridine(2604) synthase</fullName>
    </alternativeName>
    <alternativeName>
        <fullName evidence="8">Ribosomal large subunit pseudouridine synthase F</fullName>
    </alternativeName>
    <alternativeName>
        <fullName evidence="7">rRNA pseudouridylate synthase F</fullName>
    </alternativeName>
    <alternativeName>
        <fullName evidence="9">rRNA-uridine isomerase F</fullName>
    </alternativeName>
    <alternativeName>
        <fullName evidence="5">tRNA(Tyr) pseudouridine(35) synthase</fullName>
    </alternativeName>
</protein>
<dbReference type="RefSeq" id="WP_313868609.1">
    <property type="nucleotide sequence ID" value="NZ_CP132507.1"/>
</dbReference>
<dbReference type="Pfam" id="PF01479">
    <property type="entry name" value="S4"/>
    <property type="match status" value="1"/>
</dbReference>
<evidence type="ECO:0000256" key="11">
    <source>
        <dbReference type="SAM" id="MobiDB-lite"/>
    </source>
</evidence>
<organism evidence="13 14">
    <name type="scientific">Rhodoferax mekongensis</name>
    <dbReference type="NCBI Taxonomy" id="3068341"/>
    <lineage>
        <taxon>Bacteria</taxon>
        <taxon>Pseudomonadati</taxon>
        <taxon>Pseudomonadota</taxon>
        <taxon>Betaproteobacteria</taxon>
        <taxon>Burkholderiales</taxon>
        <taxon>Comamonadaceae</taxon>
        <taxon>Rhodoferax</taxon>
    </lineage>
</organism>
<dbReference type="PANTHER" id="PTHR47683:SF2">
    <property type="entry name" value="RNA-BINDING S4 DOMAIN-CONTAINING PROTEIN"/>
    <property type="match status" value="1"/>
</dbReference>
<keyword evidence="10" id="KW-0694">RNA-binding</keyword>
<proteinExistence type="predicted"/>
<evidence type="ECO:0000313" key="14">
    <source>
        <dbReference type="Proteomes" id="UP001302257"/>
    </source>
</evidence>
<dbReference type="SMART" id="SM00363">
    <property type="entry name" value="S4"/>
    <property type="match status" value="1"/>
</dbReference>